<dbReference type="InterPro" id="IPR027823">
    <property type="entry name" value="DUF4468"/>
</dbReference>
<organism evidence="3 4">
    <name type="scientific">Mucilaginibacter terrenus</name>
    <dbReference type="NCBI Taxonomy" id="2482727"/>
    <lineage>
        <taxon>Bacteria</taxon>
        <taxon>Pseudomonadati</taxon>
        <taxon>Bacteroidota</taxon>
        <taxon>Sphingobacteriia</taxon>
        <taxon>Sphingobacteriales</taxon>
        <taxon>Sphingobacteriaceae</taxon>
        <taxon>Mucilaginibacter</taxon>
    </lineage>
</organism>
<name>A0A3E2NV98_9SPHI</name>
<gene>
    <name evidence="3" type="ORF">DYU05_04880</name>
</gene>
<dbReference type="Proteomes" id="UP000260823">
    <property type="component" value="Unassembled WGS sequence"/>
</dbReference>
<reference evidence="3 4" key="1">
    <citation type="submission" date="2018-08" db="EMBL/GenBank/DDBJ databases">
        <title>Mucilaginibacter terrae sp. nov., isolated from manganese diggings.</title>
        <authorList>
            <person name="Huang Y."/>
            <person name="Zhou Z."/>
        </authorList>
    </citation>
    <scope>NUCLEOTIDE SEQUENCE [LARGE SCALE GENOMIC DNA]</scope>
    <source>
        <strain evidence="3 4">ZH6</strain>
    </source>
</reference>
<proteinExistence type="predicted"/>
<feature type="signal peptide" evidence="1">
    <location>
        <begin position="1"/>
        <end position="19"/>
    </location>
</feature>
<comment type="caution">
    <text evidence="3">The sequence shown here is derived from an EMBL/GenBank/DDBJ whole genome shotgun (WGS) entry which is preliminary data.</text>
</comment>
<keyword evidence="1" id="KW-0732">Signal</keyword>
<protein>
    <submittedName>
        <fullName evidence="3">DUF4468 domain-containing protein</fullName>
    </submittedName>
</protein>
<accession>A0A3E2NV98</accession>
<evidence type="ECO:0000259" key="2">
    <source>
        <dbReference type="Pfam" id="PF14730"/>
    </source>
</evidence>
<dbReference type="AlphaFoldDB" id="A0A3E2NV98"/>
<sequence length="192" mass="21637">MKKIILFLILVTSVCIAFAQTESLQLDENSKNVYYAVVEKAGLNADSLYMRGLSFVSKYYDDDLAKNQTQNAITVKGRYVVYTSSLASKKQGGDVTYKLSIETKDGRYRYKFTDFVFTPYKIDRYGNMVAVPGIFIPAEKLSSKVAAKDAESYLTQIAAACKETADRLKQEMDKVPALKKAEVLKKVDTEKW</sequence>
<dbReference type="EMBL" id="QWDE01000001">
    <property type="protein sequence ID" value="RFZ84943.1"/>
    <property type="molecule type" value="Genomic_DNA"/>
</dbReference>
<dbReference type="Pfam" id="PF14730">
    <property type="entry name" value="DUF4468"/>
    <property type="match status" value="1"/>
</dbReference>
<evidence type="ECO:0000256" key="1">
    <source>
        <dbReference type="SAM" id="SignalP"/>
    </source>
</evidence>
<evidence type="ECO:0000313" key="3">
    <source>
        <dbReference type="EMBL" id="RFZ84943.1"/>
    </source>
</evidence>
<feature type="chain" id="PRO_5017703454" evidence="1">
    <location>
        <begin position="20"/>
        <end position="192"/>
    </location>
</feature>
<feature type="domain" description="DUF4468" evidence="2">
    <location>
        <begin position="34"/>
        <end position="117"/>
    </location>
</feature>
<dbReference type="RefSeq" id="WP_117381845.1">
    <property type="nucleotide sequence ID" value="NZ_QWDE01000001.1"/>
</dbReference>
<dbReference type="Gene3D" id="3.30.530.80">
    <property type="match status" value="1"/>
</dbReference>
<dbReference type="OrthoDB" id="794676at2"/>
<evidence type="ECO:0000313" key="4">
    <source>
        <dbReference type="Proteomes" id="UP000260823"/>
    </source>
</evidence>
<keyword evidence="4" id="KW-1185">Reference proteome</keyword>